<dbReference type="GO" id="GO:0030915">
    <property type="term" value="C:Smc5-Smc6 complex"/>
    <property type="evidence" value="ECO:0007669"/>
    <property type="project" value="InterPro"/>
</dbReference>
<dbReference type="Pfam" id="PF11789">
    <property type="entry name" value="zf-Nse"/>
    <property type="match status" value="1"/>
</dbReference>
<name>A0AAV0E1B2_9ASTE</name>
<dbReference type="EMBL" id="CAMAPF010000197">
    <property type="protein sequence ID" value="CAH9112402.1"/>
    <property type="molecule type" value="Genomic_DNA"/>
</dbReference>
<keyword evidence="9" id="KW-0539">Nucleus</keyword>
<feature type="domain" description="SP-RING-type" evidence="12">
    <location>
        <begin position="140"/>
        <end position="226"/>
    </location>
</feature>
<evidence type="ECO:0000256" key="9">
    <source>
        <dbReference type="ARBA" id="ARBA00023242"/>
    </source>
</evidence>
<evidence type="ECO:0000256" key="11">
    <source>
        <dbReference type="SAM" id="MobiDB-lite"/>
    </source>
</evidence>
<keyword evidence="15" id="KW-1185">Reference proteome</keyword>
<comment type="similarity">
    <text evidence="3">Belongs to the NSE2 family.</text>
</comment>
<dbReference type="PANTHER" id="PTHR21330">
    <property type="entry name" value="E3 SUMO-PROTEIN LIGASE NSE2"/>
    <property type="match status" value="1"/>
</dbReference>
<keyword evidence="6 10" id="KW-0863">Zinc-finger</keyword>
<dbReference type="Gene3D" id="3.30.40.10">
    <property type="entry name" value="Zinc/RING finger domain, C3HC4 (zinc finger)"/>
    <property type="match status" value="1"/>
</dbReference>
<keyword evidence="8" id="KW-0862">Zinc</keyword>
<dbReference type="GO" id="GO:0008270">
    <property type="term" value="F:zinc ion binding"/>
    <property type="evidence" value="ECO:0007669"/>
    <property type="project" value="UniProtKB-KW"/>
</dbReference>
<dbReference type="PROSITE" id="PS51044">
    <property type="entry name" value="ZF_SP_RING"/>
    <property type="match status" value="1"/>
</dbReference>
<evidence type="ECO:0000256" key="3">
    <source>
        <dbReference type="ARBA" id="ARBA00008212"/>
    </source>
</evidence>
<comment type="caution">
    <text evidence="13">The sequence shown here is derived from an EMBL/GenBank/DDBJ whole genome shotgun (WGS) entry which is preliminary data.</text>
</comment>
<evidence type="ECO:0000259" key="12">
    <source>
        <dbReference type="PROSITE" id="PS51044"/>
    </source>
</evidence>
<dbReference type="GO" id="GO:0016925">
    <property type="term" value="P:protein sumoylation"/>
    <property type="evidence" value="ECO:0007669"/>
    <property type="project" value="TreeGrafter"/>
</dbReference>
<keyword evidence="4" id="KW-0808">Transferase</keyword>
<comment type="subcellular location">
    <subcellularLocation>
        <location evidence="1">Nucleus</location>
    </subcellularLocation>
</comment>
<feature type="region of interest" description="Disordered" evidence="11">
    <location>
        <begin position="230"/>
        <end position="251"/>
    </location>
</feature>
<evidence type="ECO:0000256" key="5">
    <source>
        <dbReference type="ARBA" id="ARBA00022723"/>
    </source>
</evidence>
<evidence type="ECO:0000313" key="14">
    <source>
        <dbReference type="EMBL" id="CAH9135572.1"/>
    </source>
</evidence>
<feature type="compositionally biased region" description="Acidic residues" evidence="11">
    <location>
        <begin position="239"/>
        <end position="251"/>
    </location>
</feature>
<dbReference type="SUPFAM" id="SSF57850">
    <property type="entry name" value="RING/U-box"/>
    <property type="match status" value="1"/>
</dbReference>
<evidence type="ECO:0000256" key="7">
    <source>
        <dbReference type="ARBA" id="ARBA00022786"/>
    </source>
</evidence>
<proteinExistence type="inferred from homology"/>
<keyword evidence="7" id="KW-0833">Ubl conjugation pathway</keyword>
<evidence type="ECO:0000256" key="8">
    <source>
        <dbReference type="ARBA" id="ARBA00022833"/>
    </source>
</evidence>
<dbReference type="InterPro" id="IPR004181">
    <property type="entry name" value="Znf_MIZ"/>
</dbReference>
<dbReference type="GO" id="GO:0061665">
    <property type="term" value="F:SUMO ligase activity"/>
    <property type="evidence" value="ECO:0007669"/>
    <property type="project" value="TreeGrafter"/>
</dbReference>
<evidence type="ECO:0000256" key="4">
    <source>
        <dbReference type="ARBA" id="ARBA00022679"/>
    </source>
</evidence>
<evidence type="ECO:0000256" key="6">
    <source>
        <dbReference type="ARBA" id="ARBA00022771"/>
    </source>
</evidence>
<gene>
    <name evidence="13" type="ORF">CEPIT_LOCUS19937</name>
    <name evidence="14" type="ORF">CEPIT_LOCUS34618</name>
</gene>
<organism evidence="13 15">
    <name type="scientific">Cuscuta epithymum</name>
    <dbReference type="NCBI Taxonomy" id="186058"/>
    <lineage>
        <taxon>Eukaryota</taxon>
        <taxon>Viridiplantae</taxon>
        <taxon>Streptophyta</taxon>
        <taxon>Embryophyta</taxon>
        <taxon>Tracheophyta</taxon>
        <taxon>Spermatophyta</taxon>
        <taxon>Magnoliopsida</taxon>
        <taxon>eudicotyledons</taxon>
        <taxon>Gunneridae</taxon>
        <taxon>Pentapetalae</taxon>
        <taxon>asterids</taxon>
        <taxon>lamiids</taxon>
        <taxon>Solanales</taxon>
        <taxon>Convolvulaceae</taxon>
        <taxon>Cuscuteae</taxon>
        <taxon>Cuscuta</taxon>
        <taxon>Cuscuta subgen. Cuscuta</taxon>
    </lineage>
</organism>
<dbReference type="PANTHER" id="PTHR21330:SF1">
    <property type="entry name" value="E3 SUMO-PROTEIN LIGASE NSE2"/>
    <property type="match status" value="1"/>
</dbReference>
<dbReference type="AlphaFoldDB" id="A0AAV0E1B2"/>
<keyword evidence="5" id="KW-0479">Metal-binding</keyword>
<dbReference type="Proteomes" id="UP001152523">
    <property type="component" value="Unassembled WGS sequence"/>
</dbReference>
<reference evidence="13" key="1">
    <citation type="submission" date="2022-07" db="EMBL/GenBank/DDBJ databases">
        <authorList>
            <person name="Macas J."/>
            <person name="Novak P."/>
            <person name="Neumann P."/>
        </authorList>
    </citation>
    <scope>NUCLEOTIDE SEQUENCE</scope>
</reference>
<sequence length="251" mass="27429">MASTSGQRSGAPLGRLRSVTSMLDSDNQSLIRDMRKAITLMKEIAVDLERDNKSDMVKELETAVAQLLETSNDCLHFSNAMQSIGNVYEPGPQPTDFKKLFDAEIGKSKVASSLQNQSLRQFREAIWNVHHAGQPMPGEEEDDIVMTSSGCNLLNKTCPLSGKPVTELVEPVRSAECKHIFEKAAIMQHIKNARGRCPVAGCPKVVHANKVVCDAFLVIEIDELRSMGKETAGSGNVEDFTDLPEIAEDSG</sequence>
<dbReference type="GO" id="GO:0005634">
    <property type="term" value="C:nucleus"/>
    <property type="evidence" value="ECO:0007669"/>
    <property type="project" value="UniProtKB-SubCell"/>
</dbReference>
<comment type="pathway">
    <text evidence="2">Protein modification; protein sumoylation.</text>
</comment>
<dbReference type="EMBL" id="CAMAPF010000990">
    <property type="protein sequence ID" value="CAH9135572.1"/>
    <property type="molecule type" value="Genomic_DNA"/>
</dbReference>
<protein>
    <recommendedName>
        <fullName evidence="12">SP-RING-type domain-containing protein</fullName>
    </recommendedName>
</protein>
<dbReference type="InterPro" id="IPR013083">
    <property type="entry name" value="Znf_RING/FYVE/PHD"/>
</dbReference>
<dbReference type="CDD" id="cd16651">
    <property type="entry name" value="SPL-RING_NSE2"/>
    <property type="match status" value="1"/>
</dbReference>
<evidence type="ECO:0000256" key="10">
    <source>
        <dbReference type="PROSITE-ProRule" id="PRU00452"/>
    </source>
</evidence>
<accession>A0AAV0E1B2</accession>
<evidence type="ECO:0000313" key="13">
    <source>
        <dbReference type="EMBL" id="CAH9112402.1"/>
    </source>
</evidence>
<evidence type="ECO:0000313" key="15">
    <source>
        <dbReference type="Proteomes" id="UP001152523"/>
    </source>
</evidence>
<dbReference type="InterPro" id="IPR026846">
    <property type="entry name" value="Nse2(Mms21)"/>
</dbReference>
<evidence type="ECO:0000256" key="1">
    <source>
        <dbReference type="ARBA" id="ARBA00004123"/>
    </source>
</evidence>
<dbReference type="GO" id="GO:0000724">
    <property type="term" value="P:double-strand break repair via homologous recombination"/>
    <property type="evidence" value="ECO:0007669"/>
    <property type="project" value="InterPro"/>
</dbReference>
<evidence type="ECO:0000256" key="2">
    <source>
        <dbReference type="ARBA" id="ARBA00004718"/>
    </source>
</evidence>